<comment type="similarity">
    <text evidence="7">Belongs to the Leviviricetes maturation protein family.</text>
</comment>
<dbReference type="Pfam" id="PF03863">
    <property type="entry name" value="Phage_mat-A"/>
    <property type="match status" value="1"/>
</dbReference>
<evidence type="ECO:0000256" key="6">
    <source>
        <dbReference type="ARBA" id="ARBA00023296"/>
    </source>
</evidence>
<comment type="subcellular location">
    <subcellularLocation>
        <location evidence="1">Virion</location>
    </subcellularLocation>
</comment>
<evidence type="ECO:0008006" key="9">
    <source>
        <dbReference type="Google" id="ProtNLM"/>
    </source>
</evidence>
<name>A0A514D1T3_9VIRU</name>
<reference evidence="8" key="1">
    <citation type="submission" date="2019-05" db="EMBL/GenBank/DDBJ databases">
        <title>Metatranscriptomic reconstruction reveals RNA viruses with the potential to shape carbon cycling in soil.</title>
        <authorList>
            <person name="Starr E.P."/>
            <person name="Nuccio E."/>
            <person name="Pett-Ridge J."/>
            <person name="Banfield J.F."/>
            <person name="Firestone M.K."/>
        </authorList>
    </citation>
    <scope>NUCLEOTIDE SEQUENCE</scope>
    <source>
        <strain evidence="8">H1_Rhizo_26_FD_scaffold_374</strain>
    </source>
</reference>
<proteinExistence type="inferred from homology"/>
<evidence type="ECO:0000256" key="2">
    <source>
        <dbReference type="ARBA" id="ARBA00022581"/>
    </source>
</evidence>
<protein>
    <recommendedName>
        <fullName evidence="9">Maturation</fullName>
    </recommendedName>
</protein>
<keyword evidence="2" id="KW-0945">Host-virus interaction</keyword>
<evidence type="ECO:0000256" key="5">
    <source>
        <dbReference type="ARBA" id="ARBA00023104"/>
    </source>
</evidence>
<evidence type="ECO:0000256" key="1">
    <source>
        <dbReference type="ARBA" id="ARBA00004328"/>
    </source>
</evidence>
<evidence type="ECO:0000256" key="3">
    <source>
        <dbReference type="ARBA" id="ARBA00022804"/>
    </source>
</evidence>
<dbReference type="InterPro" id="IPR005563">
    <property type="entry name" value="A_protein"/>
</dbReference>
<keyword evidence="6" id="KW-1160">Virus entry into host cell</keyword>
<evidence type="ECO:0000256" key="7">
    <source>
        <dbReference type="ARBA" id="ARBA00035110"/>
    </source>
</evidence>
<keyword evidence="4" id="KW-0946">Virion</keyword>
<keyword evidence="5" id="KW-1175">Viral attachment to host cell pilus</keyword>
<dbReference type="GO" id="GO:0039666">
    <property type="term" value="P:virion attachment to host cell pilus"/>
    <property type="evidence" value="ECO:0007669"/>
    <property type="project" value="UniProtKB-KW"/>
</dbReference>
<keyword evidence="3" id="KW-1161">Viral attachment to host cell</keyword>
<accession>A0A514D1T3</accession>
<dbReference type="GO" id="GO:0044423">
    <property type="term" value="C:virion component"/>
    <property type="evidence" value="ECO:0007669"/>
    <property type="project" value="UniProtKB-KW"/>
</dbReference>
<gene>
    <name evidence="8" type="ORF">H1Rhizo26FD374_000004</name>
</gene>
<evidence type="ECO:0000313" key="8">
    <source>
        <dbReference type="EMBL" id="QDH87573.1"/>
    </source>
</evidence>
<sequence>MTVVTLPERHYYQTLFRTFNKFSGLVESVNSSVSNLETTTITKGGPIKDYKLRISLGEEATTSLFVSSKVYQTDDVFVAGYHGHEPSFPGLDYAWSEARGMPDFLPGLSVDGVSVSKADTAALTKLSSRINDAYTSFQTGVFVGELKETVHLVRHPLQALQHGLIGHLKLVVKRAKRIRHGRVMAKMVTQSWLEFQYGVRPLLADIDNGAEALSEFVIDPLNREFKTVTAHGDDEAAADKSNVLCTTASGYANAYANVIARNKATVKYLVCLGVTPSVRSCAFGKLGITFSSFVPTLWELIPYSFVVDYFSNVGNVIQGLANISASRRWAVRWVITESQEEAKNFSLGKSVNPAILQVCSGGYSSVKTRTISRVPYLGTFVPDLRFEVPGLASLKWANLAALTAQLALARRVVQTPSRNKLILLRKGTF</sequence>
<dbReference type="EMBL" id="MN033483">
    <property type="protein sequence ID" value="QDH87573.1"/>
    <property type="molecule type" value="Genomic_RNA"/>
</dbReference>
<organism evidence="8">
    <name type="scientific">Leviviridae sp</name>
    <dbReference type="NCBI Taxonomy" id="2027243"/>
    <lineage>
        <taxon>Viruses</taxon>
        <taxon>Riboviria</taxon>
        <taxon>Orthornavirae</taxon>
        <taxon>Lenarviricota</taxon>
        <taxon>Leviviricetes</taxon>
        <taxon>Norzivirales</taxon>
        <taxon>Fiersviridae</taxon>
    </lineage>
</organism>
<evidence type="ECO:0000256" key="4">
    <source>
        <dbReference type="ARBA" id="ARBA00022844"/>
    </source>
</evidence>